<evidence type="ECO:0000256" key="2">
    <source>
        <dbReference type="ARBA" id="ARBA00009156"/>
    </source>
</evidence>
<evidence type="ECO:0000256" key="5">
    <source>
        <dbReference type="ARBA" id="ARBA00022777"/>
    </source>
</evidence>
<dbReference type="FunFam" id="3.30.420.40:FF:000008">
    <property type="entry name" value="Glycerol kinase"/>
    <property type="match status" value="1"/>
</dbReference>
<feature type="binding site" evidence="11">
    <location>
        <position position="310"/>
    </location>
    <ligand>
        <name>ATP</name>
        <dbReference type="ChEBI" id="CHEBI:30616"/>
    </ligand>
</feature>
<feature type="binding site" evidence="11">
    <location>
        <position position="13"/>
    </location>
    <ligand>
        <name>ATP</name>
        <dbReference type="ChEBI" id="CHEBI:30616"/>
    </ligand>
</feature>
<evidence type="ECO:0000256" key="9">
    <source>
        <dbReference type="ARBA" id="ARBA00054633"/>
    </source>
</evidence>
<feature type="binding site" evidence="11">
    <location>
        <position position="136"/>
    </location>
    <ligand>
        <name>glycerol</name>
        <dbReference type="ChEBI" id="CHEBI:17754"/>
    </ligand>
</feature>
<dbReference type="NCBIfam" id="NF000756">
    <property type="entry name" value="PRK00047.1"/>
    <property type="match status" value="1"/>
</dbReference>
<feature type="binding site" evidence="11">
    <location>
        <position position="310"/>
    </location>
    <ligand>
        <name>ADP</name>
        <dbReference type="ChEBI" id="CHEBI:456216"/>
    </ligand>
</feature>
<dbReference type="PANTHER" id="PTHR10196:SF69">
    <property type="entry name" value="GLYCEROL KINASE"/>
    <property type="match status" value="1"/>
</dbReference>
<evidence type="ECO:0000256" key="10">
    <source>
        <dbReference type="ARBA" id="ARBA00063665"/>
    </source>
</evidence>
<feature type="binding site" evidence="11">
    <location>
        <position position="83"/>
    </location>
    <ligand>
        <name>sn-glycerol 3-phosphate</name>
        <dbReference type="ChEBI" id="CHEBI:57597"/>
    </ligand>
</feature>
<organism evidence="15 16">
    <name type="scientific">Candidatus Weimeria bifida</name>
    <dbReference type="NCBI Taxonomy" id="2599074"/>
    <lineage>
        <taxon>Bacteria</taxon>
        <taxon>Bacillati</taxon>
        <taxon>Bacillota</taxon>
        <taxon>Clostridia</taxon>
        <taxon>Lachnospirales</taxon>
        <taxon>Lachnospiraceae</taxon>
        <taxon>Candidatus Weimeria</taxon>
    </lineage>
</organism>
<dbReference type="NCBIfam" id="TIGR01311">
    <property type="entry name" value="glycerol_kin"/>
    <property type="match status" value="1"/>
</dbReference>
<feature type="binding site" evidence="11">
    <location>
        <position position="12"/>
    </location>
    <ligand>
        <name>ADP</name>
        <dbReference type="ChEBI" id="CHEBI:456216"/>
    </ligand>
</feature>
<protein>
    <recommendedName>
        <fullName evidence="11">Glycerol kinase</fullName>
        <ecNumber evidence="11">2.7.1.30</ecNumber>
    </recommendedName>
    <alternativeName>
        <fullName evidence="11">ATP:glycerol 3-phosphotransferase</fullName>
    </alternativeName>
    <alternativeName>
        <fullName evidence="11">Glycerokinase</fullName>
        <shortName evidence="11">GK</shortName>
    </alternativeName>
</protein>
<comment type="pathway">
    <text evidence="1 11">Polyol metabolism; glycerol degradation via glycerol kinase pathway; sn-glycerol 3-phosphate from glycerol: step 1/1.</text>
</comment>
<evidence type="ECO:0000313" key="16">
    <source>
        <dbReference type="Proteomes" id="UP000460257"/>
    </source>
</evidence>
<comment type="function">
    <text evidence="9 11">Key enzyme in the regulation of glycerol uptake and metabolism. Catalyzes the phosphorylation of glycerol to yield sn-glycerol 3-phosphate.</text>
</comment>
<keyword evidence="4 11" id="KW-0547">Nucleotide-binding</keyword>
<dbReference type="Pfam" id="PF02782">
    <property type="entry name" value="FGGY_C"/>
    <property type="match status" value="1"/>
</dbReference>
<feature type="domain" description="Carbohydrate kinase FGGY N-terminal" evidence="13">
    <location>
        <begin position="4"/>
        <end position="252"/>
    </location>
</feature>
<keyword evidence="7 11" id="KW-0067">ATP-binding</keyword>
<sequence>MAKYVMAIDAGTTSSRCILFDQQGTMISVAQKEFPQYFPHPGWVEHDANEIWQTQLQVCREAMEKAGATYEDIAGIGITNQRETTILWDRQTGQPISHAIVWQCRRTADFTTNLLAEHPEYKDLFQKKTGLVIDPYFSGTKIRWLLDHVEGAREKAEKGELYFGTVDSWLIYKLTKGRVHVTDYSNASRTLLFNINTLQWDEELCKILDIPMNILPEAKPSSCVYGESDPEFFGGPVPIAGAAGDQQCALFGQTCFTKGEAKNTYGTGAFLLMNIGDKPIISKNGLLTTIAWGLDGKVEYALEGSVYVAGAAIQWLRDQMRMVDSSPDSEYFAQQVKDTNGCYVVPAFTGLGAPYWDPYARGVITGITRGVNKYHVIRATLESLAFQVNDVLHAMELDSGTKLSALKVDGGACKNNFLMQFQADISNAPVRRPKVVETTAMGASYLAGLAVGYWKNKEDVIKNWAIDREFEPAMEGLEREKELKGWKQAVAATRGWAKED</sequence>
<dbReference type="CDD" id="cd07769">
    <property type="entry name" value="ASKHA_NBD_FGGY_GK"/>
    <property type="match status" value="1"/>
</dbReference>
<feature type="binding site" evidence="11">
    <location>
        <position position="267"/>
    </location>
    <ligand>
        <name>ADP</name>
        <dbReference type="ChEBI" id="CHEBI:456216"/>
    </ligand>
</feature>
<evidence type="ECO:0000259" key="14">
    <source>
        <dbReference type="Pfam" id="PF02782"/>
    </source>
</evidence>
<dbReference type="PROSITE" id="PS00445">
    <property type="entry name" value="FGGY_KINASES_2"/>
    <property type="match status" value="1"/>
</dbReference>
<feature type="binding site" evidence="11">
    <location>
        <position position="411"/>
    </location>
    <ligand>
        <name>ATP</name>
        <dbReference type="ChEBI" id="CHEBI:30616"/>
    </ligand>
</feature>
<evidence type="ECO:0000256" key="1">
    <source>
        <dbReference type="ARBA" id="ARBA00005190"/>
    </source>
</evidence>
<feature type="binding site" evidence="11">
    <location>
        <position position="83"/>
    </location>
    <ligand>
        <name>glycerol</name>
        <dbReference type="ChEBI" id="CHEBI:17754"/>
    </ligand>
</feature>
<dbReference type="GO" id="GO:0005524">
    <property type="term" value="F:ATP binding"/>
    <property type="evidence" value="ECO:0007669"/>
    <property type="project" value="UniProtKB-UniRule"/>
</dbReference>
<evidence type="ECO:0000259" key="13">
    <source>
        <dbReference type="Pfam" id="PF00370"/>
    </source>
</evidence>
<name>A0A6N7IZ60_9FIRM</name>
<feature type="binding site" evidence="11">
    <location>
        <position position="245"/>
    </location>
    <ligand>
        <name>sn-glycerol 3-phosphate</name>
        <dbReference type="ChEBI" id="CHEBI:57597"/>
    </ligand>
</feature>
<dbReference type="EC" id="2.7.1.30" evidence="11"/>
<dbReference type="InterPro" id="IPR018485">
    <property type="entry name" value="FGGY_C"/>
</dbReference>
<evidence type="ECO:0000256" key="11">
    <source>
        <dbReference type="HAMAP-Rule" id="MF_00186"/>
    </source>
</evidence>
<dbReference type="UniPathway" id="UPA00618">
    <property type="reaction ID" value="UER00672"/>
</dbReference>
<feature type="binding site" evidence="11">
    <location>
        <position position="14"/>
    </location>
    <ligand>
        <name>ATP</name>
        <dbReference type="ChEBI" id="CHEBI:30616"/>
    </ligand>
</feature>
<keyword evidence="6 11" id="KW-0319">Glycerol metabolism</keyword>
<dbReference type="InterPro" id="IPR000577">
    <property type="entry name" value="Carb_kinase_FGGY"/>
</dbReference>
<evidence type="ECO:0000256" key="7">
    <source>
        <dbReference type="ARBA" id="ARBA00022840"/>
    </source>
</evidence>
<keyword evidence="3 11" id="KW-0808">Transferase</keyword>
<dbReference type="AlphaFoldDB" id="A0A6N7IZ60"/>
<comment type="subunit">
    <text evidence="10 11">Homotetramer and homodimer (in equilibrium).</text>
</comment>
<comment type="activity regulation">
    <text evidence="11">Activated by phosphorylation and inhibited by fructose 1,6-bisphosphate (FBP).</text>
</comment>
<comment type="similarity">
    <text evidence="2 11 12">Belongs to the FGGY kinase family.</text>
</comment>
<dbReference type="HAMAP" id="MF_00186">
    <property type="entry name" value="Glycerol_kin"/>
    <property type="match status" value="1"/>
</dbReference>
<feature type="binding site" evidence="11">
    <location>
        <position position="16"/>
    </location>
    <ligand>
        <name>ADP</name>
        <dbReference type="ChEBI" id="CHEBI:456216"/>
    </ligand>
</feature>
<feature type="binding site" evidence="11">
    <location>
        <position position="82"/>
    </location>
    <ligand>
        <name>sn-glycerol 3-phosphate</name>
        <dbReference type="ChEBI" id="CHEBI:57597"/>
    </ligand>
</feature>
<evidence type="ECO:0000313" key="15">
    <source>
        <dbReference type="EMBL" id="MQN01072.1"/>
    </source>
</evidence>
<feature type="binding site" evidence="11">
    <location>
        <position position="415"/>
    </location>
    <ligand>
        <name>ADP</name>
        <dbReference type="ChEBI" id="CHEBI:456216"/>
    </ligand>
</feature>
<feature type="binding site" evidence="11">
    <location>
        <position position="136"/>
    </location>
    <ligand>
        <name>sn-glycerol 3-phosphate</name>
        <dbReference type="ChEBI" id="CHEBI:57597"/>
    </ligand>
</feature>
<dbReference type="InterPro" id="IPR018483">
    <property type="entry name" value="Carb_kinase_FGGY_CS"/>
</dbReference>
<feature type="binding site" evidence="11">
    <location>
        <position position="246"/>
    </location>
    <ligand>
        <name>glycerol</name>
        <dbReference type="ChEBI" id="CHEBI:17754"/>
    </ligand>
</feature>
<feature type="binding site" evidence="11">
    <location>
        <position position="411"/>
    </location>
    <ligand>
        <name>ADP</name>
        <dbReference type="ChEBI" id="CHEBI:456216"/>
    </ligand>
</feature>
<keyword evidence="16" id="KW-1185">Reference proteome</keyword>
<accession>A0A6N7IZ60</accession>
<feature type="binding site" evidence="11">
    <location>
        <position position="314"/>
    </location>
    <ligand>
        <name>ATP</name>
        <dbReference type="ChEBI" id="CHEBI:30616"/>
    </ligand>
</feature>
<dbReference type="PIRSF" id="PIRSF000538">
    <property type="entry name" value="GlpK"/>
    <property type="match status" value="1"/>
</dbReference>
<evidence type="ECO:0000256" key="3">
    <source>
        <dbReference type="ARBA" id="ARBA00022679"/>
    </source>
</evidence>
<dbReference type="PANTHER" id="PTHR10196">
    <property type="entry name" value="SUGAR KINASE"/>
    <property type="match status" value="1"/>
</dbReference>
<dbReference type="EMBL" id="VOGC01000002">
    <property type="protein sequence ID" value="MQN01072.1"/>
    <property type="molecule type" value="Genomic_DNA"/>
</dbReference>
<evidence type="ECO:0000256" key="8">
    <source>
        <dbReference type="ARBA" id="ARBA00052101"/>
    </source>
</evidence>
<dbReference type="GO" id="GO:0005829">
    <property type="term" value="C:cytosol"/>
    <property type="evidence" value="ECO:0007669"/>
    <property type="project" value="TreeGrafter"/>
</dbReference>
<dbReference type="PROSITE" id="PS00933">
    <property type="entry name" value="FGGY_KINASES_1"/>
    <property type="match status" value="1"/>
</dbReference>
<feature type="binding site" evidence="11">
    <location>
        <position position="12"/>
    </location>
    <ligand>
        <name>sn-glycerol 3-phosphate</name>
        <dbReference type="ChEBI" id="CHEBI:57597"/>
    </ligand>
</feature>
<reference evidence="15" key="1">
    <citation type="journal article" date="2020" name="Appl. Environ. Microbiol.">
        <title>Medium-Chain Fatty Acid Synthesis by 'Candidatus Weimeria bifida' gen. nov., sp. nov., and 'Candidatus Pseudoramibacter fermentans' sp. nov.</title>
        <authorList>
            <person name="Scarborough M.J."/>
            <person name="Myers K.S."/>
            <person name="Donohue T.J."/>
            <person name="Noguera D.R."/>
        </authorList>
    </citation>
    <scope>NUCLEOTIDE SEQUENCE</scope>
    <source>
        <strain evidence="15">LCO1.1</strain>
    </source>
</reference>
<comment type="catalytic activity">
    <reaction evidence="8 11">
        <text>glycerol + ATP = sn-glycerol 3-phosphate + ADP + H(+)</text>
        <dbReference type="Rhea" id="RHEA:21644"/>
        <dbReference type="ChEBI" id="CHEBI:15378"/>
        <dbReference type="ChEBI" id="CHEBI:17754"/>
        <dbReference type="ChEBI" id="CHEBI:30616"/>
        <dbReference type="ChEBI" id="CHEBI:57597"/>
        <dbReference type="ChEBI" id="CHEBI:456216"/>
        <dbReference type="EC" id="2.7.1.30"/>
    </reaction>
</comment>
<feature type="binding site" evidence="11">
    <location>
        <position position="82"/>
    </location>
    <ligand>
        <name>glycerol</name>
        <dbReference type="ChEBI" id="CHEBI:17754"/>
    </ligand>
</feature>
<dbReference type="SUPFAM" id="SSF53067">
    <property type="entry name" value="Actin-like ATPase domain"/>
    <property type="match status" value="2"/>
</dbReference>
<evidence type="ECO:0000256" key="4">
    <source>
        <dbReference type="ARBA" id="ARBA00022741"/>
    </source>
</evidence>
<dbReference type="InterPro" id="IPR043129">
    <property type="entry name" value="ATPase_NBD"/>
</dbReference>
<feature type="binding site" evidence="11">
    <location>
        <position position="245"/>
    </location>
    <ligand>
        <name>glycerol</name>
        <dbReference type="ChEBI" id="CHEBI:17754"/>
    </ligand>
</feature>
<dbReference type="InterPro" id="IPR018484">
    <property type="entry name" value="FGGY_N"/>
</dbReference>
<proteinExistence type="inferred from homology"/>
<comment type="caution">
    <text evidence="15">The sequence shown here is derived from an EMBL/GenBank/DDBJ whole genome shotgun (WGS) entry which is preliminary data.</text>
</comment>
<dbReference type="GO" id="GO:0004370">
    <property type="term" value="F:glycerol kinase activity"/>
    <property type="evidence" value="ECO:0007669"/>
    <property type="project" value="UniProtKB-UniRule"/>
</dbReference>
<dbReference type="Gene3D" id="3.30.420.40">
    <property type="match status" value="2"/>
</dbReference>
<evidence type="ECO:0000256" key="6">
    <source>
        <dbReference type="ARBA" id="ARBA00022798"/>
    </source>
</evidence>
<dbReference type="GO" id="GO:0006072">
    <property type="term" value="P:glycerol-3-phosphate metabolic process"/>
    <property type="evidence" value="ECO:0007669"/>
    <property type="project" value="InterPro"/>
</dbReference>
<feature type="binding site" evidence="11">
    <location>
        <position position="267"/>
    </location>
    <ligand>
        <name>ATP</name>
        <dbReference type="ChEBI" id="CHEBI:30616"/>
    </ligand>
</feature>
<dbReference type="FunFam" id="3.30.420.40:FF:000007">
    <property type="entry name" value="Glycerol kinase"/>
    <property type="match status" value="1"/>
</dbReference>
<feature type="domain" description="Carbohydrate kinase FGGY C-terminal" evidence="14">
    <location>
        <begin position="262"/>
        <end position="450"/>
    </location>
</feature>
<dbReference type="InterPro" id="IPR005999">
    <property type="entry name" value="Glycerol_kin"/>
</dbReference>
<feature type="binding site" evidence="11">
    <location>
        <position position="12"/>
    </location>
    <ligand>
        <name>ATP</name>
        <dbReference type="ChEBI" id="CHEBI:30616"/>
    </ligand>
</feature>
<dbReference type="Pfam" id="PF00370">
    <property type="entry name" value="FGGY_N"/>
    <property type="match status" value="1"/>
</dbReference>
<dbReference type="Proteomes" id="UP000460257">
    <property type="component" value="Unassembled WGS sequence"/>
</dbReference>
<keyword evidence="5 11" id="KW-0418">Kinase</keyword>
<dbReference type="GO" id="GO:0019563">
    <property type="term" value="P:glycerol catabolic process"/>
    <property type="evidence" value="ECO:0007669"/>
    <property type="project" value="UniProtKB-UniRule"/>
</dbReference>
<evidence type="ECO:0000256" key="12">
    <source>
        <dbReference type="RuleBase" id="RU003733"/>
    </source>
</evidence>
<gene>
    <name evidence="11 15" type="primary">glpK</name>
    <name evidence="15" type="ORF">FRC54_03710</name>
</gene>